<gene>
    <name evidence="3" type="ORF">SAMN05421830_106178</name>
</gene>
<evidence type="ECO:0000313" key="3">
    <source>
        <dbReference type="EMBL" id="SFL79389.1"/>
    </source>
</evidence>
<sequence length="145" mass="15797">MTATFDFILTRPEEEYAALLAAVEGFAIQRGLTDAVRYRLGLVIDEMVANCIEHGACVENQGIRVGVTDLEQEVEIEIIDSGPPFDPTAHAADTCRNGNVKVGGVGLCLICNLSAKITYARRGEANHTRITIDKRTQEQSCTSKK</sequence>
<dbReference type="InterPro" id="IPR036890">
    <property type="entry name" value="HATPase_C_sf"/>
</dbReference>
<dbReference type="AlphaFoldDB" id="A0A8G2C420"/>
<feature type="domain" description="Histidine kinase/HSP90-like ATPase" evidence="2">
    <location>
        <begin position="14"/>
        <end position="131"/>
    </location>
</feature>
<keyword evidence="1" id="KW-0418">Kinase</keyword>
<dbReference type="Gene3D" id="3.30.565.10">
    <property type="entry name" value="Histidine kinase-like ATPase, C-terminal domain"/>
    <property type="match status" value="1"/>
</dbReference>
<dbReference type="PANTHER" id="PTHR35526">
    <property type="entry name" value="ANTI-SIGMA-F FACTOR RSBW-RELATED"/>
    <property type="match status" value="1"/>
</dbReference>
<dbReference type="InterPro" id="IPR003594">
    <property type="entry name" value="HATPase_dom"/>
</dbReference>
<dbReference type="RefSeq" id="WP_161949126.1">
    <property type="nucleotide sequence ID" value="NZ_FOTO01000006.1"/>
</dbReference>
<name>A0A8G2C420_DESNO</name>
<evidence type="ECO:0000256" key="1">
    <source>
        <dbReference type="ARBA" id="ARBA00022527"/>
    </source>
</evidence>
<comment type="caution">
    <text evidence="3">The sequence shown here is derived from an EMBL/GenBank/DDBJ whole genome shotgun (WGS) entry which is preliminary data.</text>
</comment>
<reference evidence="3 4" key="1">
    <citation type="submission" date="2016-10" db="EMBL/GenBank/DDBJ databases">
        <authorList>
            <person name="Varghese N."/>
            <person name="Submissions S."/>
        </authorList>
    </citation>
    <scope>NUCLEOTIDE SEQUENCE [LARGE SCALE GENOMIC DNA]</scope>
    <source>
        <strain evidence="3 4">DSM 1741</strain>
    </source>
</reference>
<dbReference type="CDD" id="cd16936">
    <property type="entry name" value="HATPase_RsbW-like"/>
    <property type="match status" value="1"/>
</dbReference>
<dbReference type="Proteomes" id="UP000199581">
    <property type="component" value="Unassembled WGS sequence"/>
</dbReference>
<evidence type="ECO:0000259" key="2">
    <source>
        <dbReference type="Pfam" id="PF13581"/>
    </source>
</evidence>
<keyword evidence="1" id="KW-0808">Transferase</keyword>
<dbReference type="EMBL" id="FOTO01000006">
    <property type="protein sequence ID" value="SFL79389.1"/>
    <property type="molecule type" value="Genomic_DNA"/>
</dbReference>
<dbReference type="Pfam" id="PF13581">
    <property type="entry name" value="HATPase_c_2"/>
    <property type="match status" value="1"/>
</dbReference>
<organism evidence="3 4">
    <name type="scientific">Desulfomicrobium norvegicum (strain DSM 1741 / NCIMB 8310)</name>
    <name type="common">Desulfovibrio baculatus (strain Norway 4)</name>
    <name type="synonym">Desulfovibrio desulfuricans (strain Norway 4)</name>
    <dbReference type="NCBI Taxonomy" id="52561"/>
    <lineage>
        <taxon>Bacteria</taxon>
        <taxon>Pseudomonadati</taxon>
        <taxon>Thermodesulfobacteriota</taxon>
        <taxon>Desulfovibrionia</taxon>
        <taxon>Desulfovibrionales</taxon>
        <taxon>Desulfomicrobiaceae</taxon>
        <taxon>Desulfomicrobium</taxon>
    </lineage>
</organism>
<proteinExistence type="predicted"/>
<keyword evidence="1" id="KW-0723">Serine/threonine-protein kinase</keyword>
<dbReference type="InterPro" id="IPR050267">
    <property type="entry name" value="Anti-sigma-factor_SerPK"/>
</dbReference>
<accession>A0A8G2C420</accession>
<protein>
    <submittedName>
        <fullName evidence="3">Anti-sigma regulatory factor (Ser/Thr protein kinase)</fullName>
    </submittedName>
</protein>
<dbReference type="GO" id="GO:0004674">
    <property type="term" value="F:protein serine/threonine kinase activity"/>
    <property type="evidence" value="ECO:0007669"/>
    <property type="project" value="UniProtKB-KW"/>
</dbReference>
<evidence type="ECO:0000313" key="4">
    <source>
        <dbReference type="Proteomes" id="UP000199581"/>
    </source>
</evidence>
<keyword evidence="4" id="KW-1185">Reference proteome</keyword>
<dbReference type="SUPFAM" id="SSF55874">
    <property type="entry name" value="ATPase domain of HSP90 chaperone/DNA topoisomerase II/histidine kinase"/>
    <property type="match status" value="1"/>
</dbReference>